<evidence type="ECO:0000313" key="2">
    <source>
        <dbReference type="EMBL" id="MDJ1176489.1"/>
    </source>
</evidence>
<evidence type="ECO:0000313" key="3">
    <source>
        <dbReference type="Proteomes" id="UP001235849"/>
    </source>
</evidence>
<dbReference type="Proteomes" id="UP001235849">
    <property type="component" value="Unassembled WGS sequence"/>
</dbReference>
<dbReference type="RefSeq" id="WP_283768768.1">
    <property type="nucleotide sequence ID" value="NZ_JAQOSO010000104.1"/>
</dbReference>
<organism evidence="2 3">
    <name type="scientific">Roseofilum capinflatum BLCC-M114</name>
    <dbReference type="NCBI Taxonomy" id="3022440"/>
    <lineage>
        <taxon>Bacteria</taxon>
        <taxon>Bacillati</taxon>
        <taxon>Cyanobacteriota</taxon>
        <taxon>Cyanophyceae</taxon>
        <taxon>Desertifilales</taxon>
        <taxon>Desertifilaceae</taxon>
        <taxon>Roseofilum</taxon>
        <taxon>Roseofilum capinflatum</taxon>
    </lineage>
</organism>
<sequence>MRILLDTNIIIDVALQREPYFEQSDRILSACEERALNGYVSASTISDIFYIVRKARGKAWTIEFLSKLLNFCAVAVVDSEIIHQALKSDFQDFEDAIQYQAALRAGVDGIVTRNPDDFRVVTLSIFTPTALLRLLNLD</sequence>
<protein>
    <submittedName>
        <fullName evidence="2">PIN domain-containing protein</fullName>
    </submittedName>
</protein>
<dbReference type="Pfam" id="PF13470">
    <property type="entry name" value="PIN_3"/>
    <property type="match status" value="1"/>
</dbReference>
<name>A0ABT7BBC9_9CYAN</name>
<dbReference type="SUPFAM" id="SSF88723">
    <property type="entry name" value="PIN domain-like"/>
    <property type="match status" value="1"/>
</dbReference>
<dbReference type="InterPro" id="IPR002716">
    <property type="entry name" value="PIN_dom"/>
</dbReference>
<feature type="domain" description="PIN" evidence="1">
    <location>
        <begin position="2"/>
        <end position="114"/>
    </location>
</feature>
<reference evidence="2 3" key="1">
    <citation type="submission" date="2023-01" db="EMBL/GenBank/DDBJ databases">
        <title>Novel diversity within Roseofilum (Cyanobacteria; Desertifilaceae) from marine benthic mats with descriptions of four novel species.</title>
        <authorList>
            <person name="Wang Y."/>
            <person name="Berthold D.E."/>
            <person name="Hu J."/>
            <person name="Lefler F.W."/>
            <person name="Laughinghouse H.D. IV."/>
        </authorList>
    </citation>
    <scope>NUCLEOTIDE SEQUENCE [LARGE SCALE GENOMIC DNA]</scope>
    <source>
        <strain evidence="2 3">BLCC-M114</strain>
    </source>
</reference>
<accession>A0ABT7BBC9</accession>
<keyword evidence="3" id="KW-1185">Reference proteome</keyword>
<dbReference type="Gene3D" id="3.40.50.1010">
    <property type="entry name" value="5'-nuclease"/>
    <property type="match status" value="1"/>
</dbReference>
<dbReference type="EMBL" id="JAQOSO010000104">
    <property type="protein sequence ID" value="MDJ1176489.1"/>
    <property type="molecule type" value="Genomic_DNA"/>
</dbReference>
<dbReference type="InterPro" id="IPR029060">
    <property type="entry name" value="PIN-like_dom_sf"/>
</dbReference>
<comment type="caution">
    <text evidence="2">The sequence shown here is derived from an EMBL/GenBank/DDBJ whole genome shotgun (WGS) entry which is preliminary data.</text>
</comment>
<gene>
    <name evidence="2" type="ORF">PMG25_20600</name>
</gene>
<evidence type="ECO:0000259" key="1">
    <source>
        <dbReference type="Pfam" id="PF13470"/>
    </source>
</evidence>
<proteinExistence type="predicted"/>